<sequence length="229" mass="26247">MRMIMKDGLHSEVVITSTQEEIDEQWQLYDGFDPVLDKKLRARISRNVRCYGRFIRRMVVIPPGMEFNHIVPHDGDMDDGVYGLICKDKAVDFLACRINNINLLRYLTILIAFSFSVAVIHGYNTFCGYPPEIVKKRPKKDLDEEVMSSSRLEKFHILDTKLSEDSRKYSAENTCTSGSALSKAAMSYSSARTDIERERENLLKYLGTQVAEPFRAMVVGTPLEDARRH</sequence>
<dbReference type="EMBL" id="CM042011">
    <property type="protein sequence ID" value="KAI3765327.1"/>
    <property type="molecule type" value="Genomic_DNA"/>
</dbReference>
<proteinExistence type="predicted"/>
<keyword evidence="2" id="KW-1185">Reference proteome</keyword>
<comment type="caution">
    <text evidence="1">The sequence shown here is derived from an EMBL/GenBank/DDBJ whole genome shotgun (WGS) entry which is preliminary data.</text>
</comment>
<dbReference type="Proteomes" id="UP001055811">
    <property type="component" value="Linkage Group LG03"/>
</dbReference>
<gene>
    <name evidence="1" type="ORF">L2E82_15357</name>
</gene>
<name>A0ACB9F3U9_CICIN</name>
<organism evidence="1 2">
    <name type="scientific">Cichorium intybus</name>
    <name type="common">Chicory</name>
    <dbReference type="NCBI Taxonomy" id="13427"/>
    <lineage>
        <taxon>Eukaryota</taxon>
        <taxon>Viridiplantae</taxon>
        <taxon>Streptophyta</taxon>
        <taxon>Embryophyta</taxon>
        <taxon>Tracheophyta</taxon>
        <taxon>Spermatophyta</taxon>
        <taxon>Magnoliopsida</taxon>
        <taxon>eudicotyledons</taxon>
        <taxon>Gunneridae</taxon>
        <taxon>Pentapetalae</taxon>
        <taxon>asterids</taxon>
        <taxon>campanulids</taxon>
        <taxon>Asterales</taxon>
        <taxon>Asteraceae</taxon>
        <taxon>Cichorioideae</taxon>
        <taxon>Cichorieae</taxon>
        <taxon>Cichoriinae</taxon>
        <taxon>Cichorium</taxon>
    </lineage>
</organism>
<reference evidence="2" key="1">
    <citation type="journal article" date="2022" name="Mol. Ecol. Resour.">
        <title>The genomes of chicory, endive, great burdock and yacon provide insights into Asteraceae palaeo-polyploidization history and plant inulin production.</title>
        <authorList>
            <person name="Fan W."/>
            <person name="Wang S."/>
            <person name="Wang H."/>
            <person name="Wang A."/>
            <person name="Jiang F."/>
            <person name="Liu H."/>
            <person name="Zhao H."/>
            <person name="Xu D."/>
            <person name="Zhang Y."/>
        </authorList>
    </citation>
    <scope>NUCLEOTIDE SEQUENCE [LARGE SCALE GENOMIC DNA]</scope>
    <source>
        <strain evidence="2">cv. Punajuju</strain>
    </source>
</reference>
<accession>A0ACB9F3U9</accession>
<evidence type="ECO:0000313" key="2">
    <source>
        <dbReference type="Proteomes" id="UP001055811"/>
    </source>
</evidence>
<evidence type="ECO:0000313" key="1">
    <source>
        <dbReference type="EMBL" id="KAI3765327.1"/>
    </source>
</evidence>
<reference evidence="1 2" key="2">
    <citation type="journal article" date="2022" name="Mol. Ecol. Resour.">
        <title>The genomes of chicory, endive, great burdock and yacon provide insights into Asteraceae paleo-polyploidization history and plant inulin production.</title>
        <authorList>
            <person name="Fan W."/>
            <person name="Wang S."/>
            <person name="Wang H."/>
            <person name="Wang A."/>
            <person name="Jiang F."/>
            <person name="Liu H."/>
            <person name="Zhao H."/>
            <person name="Xu D."/>
            <person name="Zhang Y."/>
        </authorList>
    </citation>
    <scope>NUCLEOTIDE SEQUENCE [LARGE SCALE GENOMIC DNA]</scope>
    <source>
        <strain evidence="2">cv. Punajuju</strain>
        <tissue evidence="1">Leaves</tissue>
    </source>
</reference>
<protein>
    <submittedName>
        <fullName evidence="1">Uncharacterized protein</fullName>
    </submittedName>
</protein>